<proteinExistence type="predicted"/>
<accession>A0A494Y4Y0</accession>
<evidence type="ECO:0000313" key="9">
    <source>
        <dbReference type="EMBL" id="RKP57766.1"/>
    </source>
</evidence>
<keyword evidence="3" id="KW-0472">Membrane</keyword>
<dbReference type="InterPro" id="IPR017871">
    <property type="entry name" value="ABC_transporter-like_CS"/>
</dbReference>
<evidence type="ECO:0000256" key="2">
    <source>
        <dbReference type="ARBA" id="ARBA00022475"/>
    </source>
</evidence>
<keyword evidence="7 9" id="KW-0067">ATP-binding</keyword>
<gene>
    <name evidence="9" type="ORF">D7S86_07490</name>
</gene>
<dbReference type="PROSITE" id="PS50893">
    <property type="entry name" value="ABC_TRANSPORTER_2"/>
    <property type="match status" value="2"/>
</dbReference>
<organism evidence="9 10">
    <name type="scientific">Pararobbsia silviterrae</name>
    <dbReference type="NCBI Taxonomy" id="1792498"/>
    <lineage>
        <taxon>Bacteria</taxon>
        <taxon>Pseudomonadati</taxon>
        <taxon>Pseudomonadota</taxon>
        <taxon>Betaproteobacteria</taxon>
        <taxon>Burkholderiales</taxon>
        <taxon>Burkholderiaceae</taxon>
        <taxon>Pararobbsia</taxon>
    </lineage>
</organism>
<dbReference type="Gene3D" id="3.40.50.300">
    <property type="entry name" value="P-loop containing nucleotide triphosphate hydrolases"/>
    <property type="match status" value="2"/>
</dbReference>
<keyword evidence="1" id="KW-0813">Transport</keyword>
<evidence type="ECO:0000259" key="8">
    <source>
        <dbReference type="PROSITE" id="PS50893"/>
    </source>
</evidence>
<evidence type="ECO:0000256" key="1">
    <source>
        <dbReference type="ARBA" id="ARBA00022448"/>
    </source>
</evidence>
<dbReference type="PANTHER" id="PTHR43790">
    <property type="entry name" value="CARBOHYDRATE TRANSPORT ATP-BINDING PROTEIN MG119-RELATED"/>
    <property type="match status" value="1"/>
</dbReference>
<evidence type="ECO:0000256" key="3">
    <source>
        <dbReference type="ARBA" id="ARBA00022519"/>
    </source>
</evidence>
<dbReference type="CDD" id="cd03216">
    <property type="entry name" value="ABC_Carb_Monos_I"/>
    <property type="match status" value="1"/>
</dbReference>
<dbReference type="PROSITE" id="PS00211">
    <property type="entry name" value="ABC_TRANSPORTER_1"/>
    <property type="match status" value="1"/>
</dbReference>
<name>A0A494Y4Y0_9BURK</name>
<keyword evidence="5" id="KW-0677">Repeat</keyword>
<dbReference type="InterPro" id="IPR050107">
    <property type="entry name" value="ABC_carbohydrate_import_ATPase"/>
</dbReference>
<keyword evidence="2" id="KW-1003">Cell membrane</keyword>
<evidence type="ECO:0000256" key="6">
    <source>
        <dbReference type="ARBA" id="ARBA00022741"/>
    </source>
</evidence>
<dbReference type="InterPro" id="IPR027417">
    <property type="entry name" value="P-loop_NTPase"/>
</dbReference>
<feature type="domain" description="ABC transporter" evidence="8">
    <location>
        <begin position="261"/>
        <end position="503"/>
    </location>
</feature>
<sequence length="523" mass="55946">MHAQGHDLAGASLLSARDLKKNYDGVKALSGVSLELAPGEIHALCGENGAGKSTFIKILGGLVTPDEGSVTVDGVTLRPGARTDPTLISIVHQELAIVPTLSVLDNILLGGVGQGELYRRGRYRDAVRAHLDSVGLEHVKLDARASQLSLAECQLIEIARGVSRRAKVLLLDEPTATLSDAEIVRVFDVARRLRDQGTAMIFVSHRLDEVFALTDRVTVFRNGQHVMTERTADLSTADVVKAMIGRDLVHRHVTPPPPRAPMTPRVSITDLHVGDRLKNLSIDVAPGEIVAVVGQLGSGAETVVEALAGLRGDISDAVRLDGADVAIGSVRSALRAGIAYVAEDRAGKGVFLDAPIEMNITSSVMARFSRAGIMQRTAEHEAAKTLAGQFAIDPKRLPNEVSTLSGGNQQKVSLAKAVALDPRVLLLNEPTRGVDIGARSEIYATLRKMAAQGIAIIFYSTDLEEILEFADTVLTIFRGRVVRCKPRHELDGDMILHDIVAGGVETGHAHSTFRSQTRDSAHA</sequence>
<comment type="caution">
    <text evidence="9">The sequence shown here is derived from an EMBL/GenBank/DDBJ whole genome shotgun (WGS) entry which is preliminary data.</text>
</comment>
<dbReference type="PANTHER" id="PTHR43790:SF9">
    <property type="entry name" value="GALACTOFURANOSE TRANSPORTER ATP-BINDING PROTEIN YTFR"/>
    <property type="match status" value="1"/>
</dbReference>
<feature type="domain" description="ABC transporter" evidence="8">
    <location>
        <begin position="14"/>
        <end position="247"/>
    </location>
</feature>
<keyword evidence="4" id="KW-0762">Sugar transport</keyword>
<protein>
    <submittedName>
        <fullName evidence="9">Sugar ABC transporter ATP-binding protein</fullName>
    </submittedName>
</protein>
<evidence type="ECO:0000256" key="5">
    <source>
        <dbReference type="ARBA" id="ARBA00022737"/>
    </source>
</evidence>
<evidence type="ECO:0000313" key="10">
    <source>
        <dbReference type="Proteomes" id="UP000270342"/>
    </source>
</evidence>
<dbReference type="GO" id="GO:0005524">
    <property type="term" value="F:ATP binding"/>
    <property type="evidence" value="ECO:0007669"/>
    <property type="project" value="UniProtKB-KW"/>
</dbReference>
<dbReference type="RefSeq" id="WP_121085063.1">
    <property type="nucleotide sequence ID" value="NZ_RBZU01000002.1"/>
</dbReference>
<keyword evidence="10" id="KW-1185">Reference proteome</keyword>
<evidence type="ECO:0000256" key="7">
    <source>
        <dbReference type="ARBA" id="ARBA00022840"/>
    </source>
</evidence>
<evidence type="ECO:0000256" key="4">
    <source>
        <dbReference type="ARBA" id="ARBA00022597"/>
    </source>
</evidence>
<dbReference type="SMART" id="SM00382">
    <property type="entry name" value="AAA"/>
    <property type="match status" value="2"/>
</dbReference>
<keyword evidence="3" id="KW-0997">Cell inner membrane</keyword>
<dbReference type="OrthoDB" id="39350at2"/>
<dbReference type="InterPro" id="IPR003593">
    <property type="entry name" value="AAA+_ATPase"/>
</dbReference>
<dbReference type="SUPFAM" id="SSF52540">
    <property type="entry name" value="P-loop containing nucleoside triphosphate hydrolases"/>
    <property type="match status" value="2"/>
</dbReference>
<dbReference type="Proteomes" id="UP000270342">
    <property type="component" value="Unassembled WGS sequence"/>
</dbReference>
<dbReference type="EMBL" id="RBZU01000002">
    <property type="protein sequence ID" value="RKP57766.1"/>
    <property type="molecule type" value="Genomic_DNA"/>
</dbReference>
<dbReference type="AlphaFoldDB" id="A0A494Y4Y0"/>
<keyword evidence="6" id="KW-0547">Nucleotide-binding</keyword>
<reference evidence="9 10" key="1">
    <citation type="submission" date="2018-10" db="EMBL/GenBank/DDBJ databases">
        <title>Robbsia sp. DHC34, isolated from soil.</title>
        <authorList>
            <person name="Gao Z.-H."/>
            <person name="Qiu L.-H."/>
        </authorList>
    </citation>
    <scope>NUCLEOTIDE SEQUENCE [LARGE SCALE GENOMIC DNA]</scope>
    <source>
        <strain evidence="9 10">DHC34</strain>
    </source>
</reference>
<dbReference type="Pfam" id="PF00005">
    <property type="entry name" value="ABC_tran"/>
    <property type="match status" value="2"/>
</dbReference>
<dbReference type="CDD" id="cd03215">
    <property type="entry name" value="ABC_Carb_Monos_II"/>
    <property type="match status" value="1"/>
</dbReference>
<dbReference type="GO" id="GO:0016887">
    <property type="term" value="F:ATP hydrolysis activity"/>
    <property type="evidence" value="ECO:0007669"/>
    <property type="project" value="InterPro"/>
</dbReference>
<dbReference type="InterPro" id="IPR003439">
    <property type="entry name" value="ABC_transporter-like_ATP-bd"/>
</dbReference>